<sequence length="90" mass="10317">MLPKRNLIQYLAAYQQQLLARSGIIIRPPKAVNIRAHKKVLTKTTAVYGLTNCTHIALHVLLMAGIEWNFLPELPYIPTFLVWKFGVENF</sequence>
<name>A0A2G5SYM2_9PELO</name>
<proteinExistence type="predicted"/>
<accession>A0A2G5SYM2</accession>
<comment type="caution">
    <text evidence="1">The sequence shown here is derived from an EMBL/GenBank/DDBJ whole genome shotgun (WGS) entry which is preliminary data.</text>
</comment>
<evidence type="ECO:0000313" key="2">
    <source>
        <dbReference type="Proteomes" id="UP000230233"/>
    </source>
</evidence>
<protein>
    <submittedName>
        <fullName evidence="1">Uncharacterized protein</fullName>
    </submittedName>
</protein>
<dbReference type="Proteomes" id="UP000230233">
    <property type="component" value="Chromosome X"/>
</dbReference>
<reference evidence="2" key="1">
    <citation type="submission" date="2017-10" db="EMBL/GenBank/DDBJ databases">
        <title>Rapid genome shrinkage in a self-fertile nematode reveals novel sperm competition proteins.</title>
        <authorList>
            <person name="Yin D."/>
            <person name="Schwarz E.M."/>
            <person name="Thomas C.G."/>
            <person name="Felde R.L."/>
            <person name="Korf I.F."/>
            <person name="Cutter A.D."/>
            <person name="Schartner C.M."/>
            <person name="Ralston E.J."/>
            <person name="Meyer B.J."/>
            <person name="Haag E.S."/>
        </authorList>
    </citation>
    <scope>NUCLEOTIDE SEQUENCE [LARGE SCALE GENOMIC DNA]</scope>
    <source>
        <strain evidence="2">JU1422</strain>
    </source>
</reference>
<keyword evidence="2" id="KW-1185">Reference proteome</keyword>
<organism evidence="1 2">
    <name type="scientific">Caenorhabditis nigoni</name>
    <dbReference type="NCBI Taxonomy" id="1611254"/>
    <lineage>
        <taxon>Eukaryota</taxon>
        <taxon>Metazoa</taxon>
        <taxon>Ecdysozoa</taxon>
        <taxon>Nematoda</taxon>
        <taxon>Chromadorea</taxon>
        <taxon>Rhabditida</taxon>
        <taxon>Rhabditina</taxon>
        <taxon>Rhabditomorpha</taxon>
        <taxon>Rhabditoidea</taxon>
        <taxon>Rhabditidae</taxon>
        <taxon>Peloderinae</taxon>
        <taxon>Caenorhabditis</taxon>
    </lineage>
</organism>
<dbReference type="AlphaFoldDB" id="A0A2G5SYM2"/>
<gene>
    <name evidence="1" type="primary">Cnig_chr_X.g25395</name>
    <name evidence="1" type="ORF">B9Z55_025395</name>
</gene>
<dbReference type="EMBL" id="PDUG01000006">
    <property type="protein sequence ID" value="PIC20078.1"/>
    <property type="molecule type" value="Genomic_DNA"/>
</dbReference>
<evidence type="ECO:0000313" key="1">
    <source>
        <dbReference type="EMBL" id="PIC20078.1"/>
    </source>
</evidence>